<dbReference type="AlphaFoldDB" id="F3KSC9"/>
<evidence type="ECO:0000313" key="1">
    <source>
        <dbReference type="EMBL" id="EGI77323.1"/>
    </source>
</evidence>
<keyword evidence="2" id="KW-1185">Reference proteome</keyword>
<name>F3KSC9_9BURK</name>
<dbReference type="Proteomes" id="UP000016368">
    <property type="component" value="Unassembled WGS sequence"/>
</dbReference>
<comment type="caution">
    <text evidence="1">The sequence shown here is derived from an EMBL/GenBank/DDBJ whole genome shotgun (WGS) entry which is preliminary data.</text>
</comment>
<reference evidence="1 2" key="1">
    <citation type="journal article" date="2011" name="EMBO J.">
        <title>Structural diversity of bacterial flagellar motors.</title>
        <authorList>
            <person name="Chen S."/>
            <person name="Beeby M."/>
            <person name="Murphy G.E."/>
            <person name="Leadbetter J.R."/>
            <person name="Hendrixson D.R."/>
            <person name="Briegel A."/>
            <person name="Li Z."/>
            <person name="Shi J."/>
            <person name="Tocheva E.I."/>
            <person name="Muller A."/>
            <person name="Dobro M.J."/>
            <person name="Jensen G.J."/>
        </authorList>
    </citation>
    <scope>NUCLEOTIDE SEQUENCE [LARGE SCALE GENOMIC DNA]</scope>
    <source>
        <strain evidence="1 2">ATCC 19624</strain>
    </source>
</reference>
<sequence length="37" mass="4195">MHRQYGGAIERQQQQIGFVIQIKALRFGVSGKAPMLH</sequence>
<organism evidence="1 2">
    <name type="scientific">Hylemonella gracilis ATCC 19624</name>
    <dbReference type="NCBI Taxonomy" id="887062"/>
    <lineage>
        <taxon>Bacteria</taxon>
        <taxon>Pseudomonadati</taxon>
        <taxon>Pseudomonadota</taxon>
        <taxon>Betaproteobacteria</taxon>
        <taxon>Burkholderiales</taxon>
        <taxon>Comamonadaceae</taxon>
        <taxon>Hylemonella</taxon>
    </lineage>
</organism>
<accession>F3KSC9</accession>
<evidence type="ECO:0000313" key="2">
    <source>
        <dbReference type="Proteomes" id="UP000016368"/>
    </source>
</evidence>
<protein>
    <submittedName>
        <fullName evidence="1">Uncharacterized protein</fullName>
    </submittedName>
</protein>
<gene>
    <name evidence="1" type="ORF">HGR_06791</name>
</gene>
<dbReference type="EMBL" id="AEGR01000050">
    <property type="protein sequence ID" value="EGI77323.1"/>
    <property type="molecule type" value="Genomic_DNA"/>
</dbReference>
<proteinExistence type="predicted"/>